<dbReference type="InterPro" id="IPR003613">
    <property type="entry name" value="Ubox_domain"/>
</dbReference>
<evidence type="ECO:0000259" key="8">
    <source>
        <dbReference type="PROSITE" id="PS51698"/>
    </source>
</evidence>
<dbReference type="CDD" id="cd16655">
    <property type="entry name" value="RING-Ubox_WDSUB1-like"/>
    <property type="match status" value="1"/>
</dbReference>
<accession>A0A836BDJ4</accession>
<feature type="region of interest" description="Disordered" evidence="4">
    <location>
        <begin position="111"/>
        <end position="133"/>
    </location>
</feature>
<evidence type="ECO:0000259" key="7">
    <source>
        <dbReference type="PROSITE" id="PS50026"/>
    </source>
</evidence>
<keyword evidence="5" id="KW-1133">Transmembrane helix</keyword>
<keyword evidence="3" id="KW-0245">EGF-like domain</keyword>
<evidence type="ECO:0000256" key="4">
    <source>
        <dbReference type="SAM" id="MobiDB-lite"/>
    </source>
</evidence>
<keyword evidence="5" id="KW-0812">Transmembrane</keyword>
<feature type="domain" description="EGF-like" evidence="7">
    <location>
        <begin position="23"/>
        <end position="61"/>
    </location>
</feature>
<feature type="disulfide bond" evidence="3">
    <location>
        <begin position="32"/>
        <end position="49"/>
    </location>
</feature>
<feature type="compositionally biased region" description="Gly residues" evidence="4">
    <location>
        <begin position="786"/>
        <end position="797"/>
    </location>
</feature>
<dbReference type="CDD" id="cd00054">
    <property type="entry name" value="EGF_CA"/>
    <property type="match status" value="1"/>
</dbReference>
<evidence type="ECO:0000256" key="2">
    <source>
        <dbReference type="ARBA" id="ARBA00023157"/>
    </source>
</evidence>
<dbReference type="InterPro" id="IPR013083">
    <property type="entry name" value="Znf_RING/FYVE/PHD"/>
</dbReference>
<name>A0A836BDJ4_9CHLO</name>
<reference evidence="9" key="1">
    <citation type="journal article" date="2020" name="bioRxiv">
        <title>Comparative genomics of Chlamydomonas.</title>
        <authorList>
            <person name="Craig R.J."/>
            <person name="Hasan A.R."/>
            <person name="Ness R.W."/>
            <person name="Keightley P.D."/>
        </authorList>
    </citation>
    <scope>NUCLEOTIDE SEQUENCE</scope>
    <source>
        <strain evidence="9">CCAP 11/173</strain>
    </source>
</reference>
<evidence type="ECO:0000256" key="3">
    <source>
        <dbReference type="PROSITE-ProRule" id="PRU00076"/>
    </source>
</evidence>
<feature type="transmembrane region" description="Helical" evidence="5">
    <location>
        <begin position="800"/>
        <end position="824"/>
    </location>
</feature>
<keyword evidence="1" id="KW-0833">Ubl conjugation pathway</keyword>
<feature type="compositionally biased region" description="Pro residues" evidence="4">
    <location>
        <begin position="112"/>
        <end position="128"/>
    </location>
</feature>
<dbReference type="Pfam" id="PF04564">
    <property type="entry name" value="U-box"/>
    <property type="match status" value="1"/>
</dbReference>
<dbReference type="EMBL" id="JAEHOD010000001">
    <property type="protein sequence ID" value="KAG2454715.1"/>
    <property type="molecule type" value="Genomic_DNA"/>
</dbReference>
<dbReference type="SMART" id="SM00181">
    <property type="entry name" value="EGF"/>
    <property type="match status" value="2"/>
</dbReference>
<feature type="region of interest" description="Disordered" evidence="4">
    <location>
        <begin position="583"/>
        <end position="604"/>
    </location>
</feature>
<dbReference type="InterPro" id="IPR000742">
    <property type="entry name" value="EGF"/>
</dbReference>
<dbReference type="GO" id="GO:0005509">
    <property type="term" value="F:calcium ion binding"/>
    <property type="evidence" value="ECO:0007669"/>
    <property type="project" value="InterPro"/>
</dbReference>
<feature type="region of interest" description="Disordered" evidence="4">
    <location>
        <begin position="537"/>
        <end position="568"/>
    </location>
</feature>
<dbReference type="InterPro" id="IPR051348">
    <property type="entry name" value="U-box_ubiquitin_ligases"/>
</dbReference>
<protein>
    <submittedName>
        <fullName evidence="9">Uncharacterized protein</fullName>
    </submittedName>
</protein>
<feature type="compositionally biased region" description="Pro residues" evidence="4">
    <location>
        <begin position="541"/>
        <end position="565"/>
    </location>
</feature>
<dbReference type="GO" id="GO:0004842">
    <property type="term" value="F:ubiquitin-protein transferase activity"/>
    <property type="evidence" value="ECO:0007669"/>
    <property type="project" value="InterPro"/>
</dbReference>
<dbReference type="PROSITE" id="PS51698">
    <property type="entry name" value="U_BOX"/>
    <property type="match status" value="1"/>
</dbReference>
<dbReference type="PANTHER" id="PTHR45647">
    <property type="entry name" value="OS02G0152300 PROTEIN"/>
    <property type="match status" value="1"/>
</dbReference>
<dbReference type="Gene3D" id="1.10.510.10">
    <property type="entry name" value="Transferase(Phosphotransferase) domain 1"/>
    <property type="match status" value="1"/>
</dbReference>
<keyword evidence="2 3" id="KW-1015">Disulfide bond</keyword>
<feature type="domain" description="U-box" evidence="8">
    <location>
        <begin position="1361"/>
        <end position="1440"/>
    </location>
</feature>
<gene>
    <name evidence="9" type="ORF">HYH02_000552</name>
</gene>
<dbReference type="GO" id="GO:0016567">
    <property type="term" value="P:protein ubiquitination"/>
    <property type="evidence" value="ECO:0007669"/>
    <property type="project" value="UniProtKB-UniPathway"/>
</dbReference>
<keyword evidence="5" id="KW-0472">Membrane</keyword>
<comment type="caution">
    <text evidence="3">Lacks conserved residue(s) required for the propagation of feature annotation.</text>
</comment>
<feature type="region of interest" description="Disordered" evidence="4">
    <location>
        <begin position="919"/>
        <end position="945"/>
    </location>
</feature>
<dbReference type="Gene3D" id="3.30.40.10">
    <property type="entry name" value="Zinc/RING finger domain, C3HC4 (zinc finger)"/>
    <property type="match status" value="1"/>
</dbReference>
<dbReference type="SUPFAM" id="SSF57196">
    <property type="entry name" value="EGF/Laminin"/>
    <property type="match status" value="1"/>
</dbReference>
<feature type="chain" id="PRO_5032959165" evidence="6">
    <location>
        <begin position="25"/>
        <end position="1463"/>
    </location>
</feature>
<dbReference type="InterPro" id="IPR001881">
    <property type="entry name" value="EGF-like_Ca-bd_dom"/>
</dbReference>
<evidence type="ECO:0000256" key="5">
    <source>
        <dbReference type="SAM" id="Phobius"/>
    </source>
</evidence>
<dbReference type="PROSITE" id="PS50026">
    <property type="entry name" value="EGF_3"/>
    <property type="match status" value="1"/>
</dbReference>
<keyword evidence="6" id="KW-0732">Signal</keyword>
<feature type="compositionally biased region" description="Low complexity" evidence="4">
    <location>
        <begin position="1311"/>
        <end position="1342"/>
    </location>
</feature>
<dbReference type="Pfam" id="PF00008">
    <property type="entry name" value="EGF"/>
    <property type="match status" value="1"/>
</dbReference>
<dbReference type="Gene3D" id="2.10.25.10">
    <property type="entry name" value="Laminin"/>
    <property type="match status" value="1"/>
</dbReference>
<comment type="caution">
    <text evidence="9">The sequence shown here is derived from an EMBL/GenBank/DDBJ whole genome shotgun (WGS) entry which is preliminary data.</text>
</comment>
<feature type="signal peptide" evidence="6">
    <location>
        <begin position="1"/>
        <end position="24"/>
    </location>
</feature>
<dbReference type="UniPathway" id="UPA00143"/>
<dbReference type="OrthoDB" id="10064100at2759"/>
<feature type="compositionally biased region" description="Acidic residues" evidence="4">
    <location>
        <begin position="1343"/>
        <end position="1352"/>
    </location>
</feature>
<keyword evidence="10" id="KW-1185">Reference proteome</keyword>
<proteinExistence type="predicted"/>
<dbReference type="SUPFAM" id="SSF57850">
    <property type="entry name" value="RING/U-box"/>
    <property type="match status" value="1"/>
</dbReference>
<evidence type="ECO:0000256" key="1">
    <source>
        <dbReference type="ARBA" id="ARBA00022786"/>
    </source>
</evidence>
<dbReference type="SMART" id="SM00504">
    <property type="entry name" value="Ubox"/>
    <property type="match status" value="1"/>
</dbReference>
<dbReference type="SMART" id="SM00179">
    <property type="entry name" value="EGF_CA"/>
    <property type="match status" value="2"/>
</dbReference>
<sequence length="1463" mass="148893">MVSRQLLLLAAVVTLALHVWSVNADPCTPNPCQNGGTCAPSANVTSYTCMCGDLWSGVDCSTDVDECDASYAGPNGCSTNAVSCSNNIGAAPTCGACKPGYLGDGKTCAGLPPSPPPAPPPAVPPLPAPGGQQQVRPLATSAYFCGSPAAEPANSVFRTDEDDVRDFNVTLIRVNAFASATALQGIYSVFRVGPSNQQQQRNGYMQGGYNTGVYNSPSYTLDLQQQPSSPDLTVTAVRACCVNDAVFASGSGNGVQRLQLRMANGTVRAIGASGGGDPTVDCAQPQPWVDVPAGYVLAGLRSLVPWQNFSDNSYLDRISFIFAGIPPSPPPAPPPTPPPPPPQPVVTVSGFQCGSGVADYYVRRTSDVPYIEAGEALEGLQGLGQRSYTSRLQPVYRSGRAVPPPHGLAYQISSTDFALQQMYAPFPALDLANAWNPTSPLRITHVAACCSSGRLNIYDNFLQALRFRRANGQALSFGLGGSGECQRPQGWIAVPAGALLAGFVSDSFSDFAGTGVLNPTVVIDRIAFAFATPYPGQWTQPNPPPPLPPPPPPTPPPPPPPPPPRATLTSRFFCGSTYASPVASRTMTSSPAGAPGGGDPYTPAPGGTLVSDEAVAALGYPLTALDFTMFSFAAIYQARSTYGSYGPGPVHVTYGAGGGAAYGIDLTASWGSLSPERVVAVSACCYPDVANNQAMSPSKLLLRTASGRTIGIGYESPFASSSVCGGLTPQPWEPVPPGYLLGGMVTEKVGSEGFGFNRVGYVFVEASPPRPEDYRPPPSASSFRGSGSGSGSSGSGSGGAGMAVGIGVAVGCVALVGAALLTFLGLRRRARQRYGGEVAFDRATCAFYPTFLPPSPPSPPIPDAMPFAAAHPLPQPHTQFSQLGAPAQALLLPHALSSGRRQLSISQSVAHQIQLLMDQEKQQPQPQPQPQPGTAAGGTHGAAAAGAGEPWHLQQHEGGSAAARAAEVAMCPEVFSAAALSVATAGFDGSHLVATLGGGSRAGGVYRGVLPRQAGGSAGGGGGGGGREVAVWRLHDGNDTEALEACSDKTAAAVSRLSVLRHPHLLPLLGSCPDQALLVYGLGAEQQGSRSAAAAAAASTLADRLTPQAQRPLGWRDRVRVGAEVASAVAFLHSLAPPLLCRVPLDAGRVVIDAASGAVRLGFVGVAPAAAGGAPAAAASEEDDTRSLGVLLLRLLTGDATAEAGALVARVRGAQQADVAGGGGGRALAALVFDASGGGGGGGVGGGGDTWPASEALAFADVALRCCGYGGVSGGGAGPSTGSGNSGVPGLRSTVLPYLLQLSNRTRLYSQQAPQQAPAPAAAGLEQDAPPAAAPPAAAGDGADTEADADADVEAQPPAVDIPPLFVCPITQDVMEDPVVAADGFTYERAAIAEWMSCGAVGGRTPRSPLTNLPFEHRTVLPNRALKSQICSWRDEQAAAQQVAARARAAAAAAAKREEAGPK</sequence>
<dbReference type="SUPFAM" id="SSF56112">
    <property type="entry name" value="Protein kinase-like (PK-like)"/>
    <property type="match status" value="1"/>
</dbReference>
<dbReference type="PROSITE" id="PS00022">
    <property type="entry name" value="EGF_1"/>
    <property type="match status" value="1"/>
</dbReference>
<feature type="region of interest" description="Disordered" evidence="4">
    <location>
        <begin position="768"/>
        <end position="797"/>
    </location>
</feature>
<dbReference type="Proteomes" id="UP000613740">
    <property type="component" value="Unassembled WGS sequence"/>
</dbReference>
<evidence type="ECO:0000313" key="10">
    <source>
        <dbReference type="Proteomes" id="UP000613740"/>
    </source>
</evidence>
<evidence type="ECO:0000313" key="9">
    <source>
        <dbReference type="EMBL" id="KAG2454715.1"/>
    </source>
</evidence>
<organism evidence="9 10">
    <name type="scientific">Chlamydomonas schloesseri</name>
    <dbReference type="NCBI Taxonomy" id="2026947"/>
    <lineage>
        <taxon>Eukaryota</taxon>
        <taxon>Viridiplantae</taxon>
        <taxon>Chlorophyta</taxon>
        <taxon>core chlorophytes</taxon>
        <taxon>Chlorophyceae</taxon>
        <taxon>CS clade</taxon>
        <taxon>Chlamydomonadales</taxon>
        <taxon>Chlamydomonadaceae</taxon>
        <taxon>Chlamydomonas</taxon>
    </lineage>
</organism>
<dbReference type="InterPro" id="IPR011009">
    <property type="entry name" value="Kinase-like_dom_sf"/>
</dbReference>
<feature type="disulfide bond" evidence="3">
    <location>
        <begin position="51"/>
        <end position="60"/>
    </location>
</feature>
<feature type="region of interest" description="Disordered" evidence="4">
    <location>
        <begin position="1309"/>
        <end position="1352"/>
    </location>
</feature>
<evidence type="ECO:0000256" key="6">
    <source>
        <dbReference type="SAM" id="SignalP"/>
    </source>
</evidence>
<dbReference type="PANTHER" id="PTHR45647:SF139">
    <property type="entry name" value="OS02G0152300 PROTEIN"/>
    <property type="match status" value="1"/>
</dbReference>